<dbReference type="AlphaFoldDB" id="A0ABD0P3Q3"/>
<feature type="non-terminal residue" evidence="2">
    <location>
        <position position="168"/>
    </location>
</feature>
<feature type="compositionally biased region" description="Low complexity" evidence="1">
    <location>
        <begin position="98"/>
        <end position="115"/>
    </location>
</feature>
<feature type="non-terminal residue" evidence="2">
    <location>
        <position position="1"/>
    </location>
</feature>
<keyword evidence="3" id="KW-1185">Reference proteome</keyword>
<proteinExistence type="predicted"/>
<feature type="compositionally biased region" description="Polar residues" evidence="1">
    <location>
        <begin position="130"/>
        <end position="152"/>
    </location>
</feature>
<evidence type="ECO:0000313" key="2">
    <source>
        <dbReference type="EMBL" id="KAL0168669.1"/>
    </source>
</evidence>
<organism evidence="2 3">
    <name type="scientific">Cirrhinus mrigala</name>
    <name type="common">Mrigala</name>
    <dbReference type="NCBI Taxonomy" id="683832"/>
    <lineage>
        <taxon>Eukaryota</taxon>
        <taxon>Metazoa</taxon>
        <taxon>Chordata</taxon>
        <taxon>Craniata</taxon>
        <taxon>Vertebrata</taxon>
        <taxon>Euteleostomi</taxon>
        <taxon>Actinopterygii</taxon>
        <taxon>Neopterygii</taxon>
        <taxon>Teleostei</taxon>
        <taxon>Ostariophysi</taxon>
        <taxon>Cypriniformes</taxon>
        <taxon>Cyprinidae</taxon>
        <taxon>Labeoninae</taxon>
        <taxon>Labeonini</taxon>
        <taxon>Cirrhinus</taxon>
    </lineage>
</organism>
<accession>A0ABD0P3Q3</accession>
<evidence type="ECO:0000313" key="3">
    <source>
        <dbReference type="Proteomes" id="UP001529510"/>
    </source>
</evidence>
<feature type="compositionally biased region" description="Polar residues" evidence="1">
    <location>
        <begin position="61"/>
        <end position="97"/>
    </location>
</feature>
<sequence>FWFDQETKNFRFSASNFVSTAAFKEICPAGPGYHYSASAVKFNQRLAEMLDTGGPPLISESGRTSTQDIGSQPNSSRTHLTISQPTRFQQAPHSPTNTQTIRVQQTPTRPQQPDTGLQTGSVIIIAQPKPNLSTSGGSQTTNTRPQQPSNVRPGNAATAASQPARVNP</sequence>
<name>A0ABD0P3Q3_CIRMR</name>
<feature type="region of interest" description="Disordered" evidence="1">
    <location>
        <begin position="128"/>
        <end position="168"/>
    </location>
</feature>
<comment type="caution">
    <text evidence="2">The sequence shown here is derived from an EMBL/GenBank/DDBJ whole genome shotgun (WGS) entry which is preliminary data.</text>
</comment>
<feature type="region of interest" description="Disordered" evidence="1">
    <location>
        <begin position="53"/>
        <end position="116"/>
    </location>
</feature>
<dbReference type="EMBL" id="JAMKFB020000018">
    <property type="protein sequence ID" value="KAL0168669.1"/>
    <property type="molecule type" value="Genomic_DNA"/>
</dbReference>
<evidence type="ECO:0000256" key="1">
    <source>
        <dbReference type="SAM" id="MobiDB-lite"/>
    </source>
</evidence>
<reference evidence="2 3" key="1">
    <citation type="submission" date="2024-05" db="EMBL/GenBank/DDBJ databases">
        <title>Genome sequencing and assembly of Indian major carp, Cirrhinus mrigala (Hamilton, 1822).</title>
        <authorList>
            <person name="Mohindra V."/>
            <person name="Chowdhury L.M."/>
            <person name="Lal K."/>
            <person name="Jena J.K."/>
        </authorList>
    </citation>
    <scope>NUCLEOTIDE SEQUENCE [LARGE SCALE GENOMIC DNA]</scope>
    <source>
        <strain evidence="2">CM1030</strain>
        <tissue evidence="2">Blood</tissue>
    </source>
</reference>
<dbReference type="Proteomes" id="UP001529510">
    <property type="component" value="Unassembled WGS sequence"/>
</dbReference>
<protein>
    <submittedName>
        <fullName evidence="2">Uncharacterized protein</fullName>
    </submittedName>
</protein>
<gene>
    <name evidence="2" type="ORF">M9458_036891</name>
</gene>